<organism evidence="2 3">
    <name type="scientific">Salimicrobium flavidum</name>
    <dbReference type="NCBI Taxonomy" id="570947"/>
    <lineage>
        <taxon>Bacteria</taxon>
        <taxon>Bacillati</taxon>
        <taxon>Bacillota</taxon>
        <taxon>Bacilli</taxon>
        <taxon>Bacillales</taxon>
        <taxon>Bacillaceae</taxon>
        <taxon>Salimicrobium</taxon>
    </lineage>
</organism>
<dbReference type="InterPro" id="IPR044925">
    <property type="entry name" value="His-Me_finger_sf"/>
</dbReference>
<dbReference type="AlphaFoldDB" id="A0A1N7KM17"/>
<dbReference type="RefSeq" id="WP_076560577.1">
    <property type="nucleotide sequence ID" value="NZ_FTOC01000014.1"/>
</dbReference>
<evidence type="ECO:0000313" key="2">
    <source>
        <dbReference type="EMBL" id="SIS62682.1"/>
    </source>
</evidence>
<feature type="domain" description="NUMOD4" evidence="1">
    <location>
        <begin position="8"/>
        <end position="47"/>
    </location>
</feature>
<gene>
    <name evidence="2" type="ORF">SAMN05421687_1143</name>
</gene>
<reference evidence="3" key="1">
    <citation type="submission" date="2017-01" db="EMBL/GenBank/DDBJ databases">
        <authorList>
            <person name="Varghese N."/>
            <person name="Submissions S."/>
        </authorList>
    </citation>
    <scope>NUCLEOTIDE SEQUENCE [LARGE SCALE GENOMIC DNA]</scope>
    <source>
        <strain evidence="3">DSM 23127</strain>
    </source>
</reference>
<proteinExistence type="predicted"/>
<dbReference type="Pfam" id="PF07463">
    <property type="entry name" value="NUMOD4"/>
    <property type="match status" value="1"/>
</dbReference>
<sequence length="96" mass="10858">MAENSRSISGYGGLYEVTESGRIISLRADRPLARCNDEYGFHIVRLHNSNGGHTNCNVFDLWKEAYPEKVHSEFKGALKVKYGKGCRRLKGEVLKQ</sequence>
<dbReference type="InterPro" id="IPR010902">
    <property type="entry name" value="NUMOD4"/>
</dbReference>
<evidence type="ECO:0000259" key="1">
    <source>
        <dbReference type="Pfam" id="PF07463"/>
    </source>
</evidence>
<dbReference type="GO" id="GO:0016788">
    <property type="term" value="F:hydrolase activity, acting on ester bonds"/>
    <property type="evidence" value="ECO:0007669"/>
    <property type="project" value="InterPro"/>
</dbReference>
<dbReference type="Proteomes" id="UP000187608">
    <property type="component" value="Unassembled WGS sequence"/>
</dbReference>
<dbReference type="EMBL" id="FTOC01000014">
    <property type="protein sequence ID" value="SIS62682.1"/>
    <property type="molecule type" value="Genomic_DNA"/>
</dbReference>
<dbReference type="SUPFAM" id="SSF54060">
    <property type="entry name" value="His-Me finger endonucleases"/>
    <property type="match status" value="1"/>
</dbReference>
<keyword evidence="3" id="KW-1185">Reference proteome</keyword>
<evidence type="ECO:0000313" key="3">
    <source>
        <dbReference type="Proteomes" id="UP000187608"/>
    </source>
</evidence>
<protein>
    <recommendedName>
        <fullName evidence="1">NUMOD4 domain-containing protein</fullName>
    </recommendedName>
</protein>
<name>A0A1N7KM17_9BACI</name>
<dbReference type="OrthoDB" id="2629471at2"/>
<accession>A0A1N7KM17</accession>